<sequence length="358" mass="39181">MLAKPLKADSSSIVVSEVLRQHSELVAFLWAQRDTLLNEDPPDVKVAEEIRGRVEVNLDGLRLAGADAWPFVVEQYRNFPEKGELFAYSWLAIEQRDQRRISEALELGRAAEDDARGLIGALAWHDPRAIAPSVRDWIVAPDSFRRFVGVSACIAHDVDPRQMLVRLIQDPDAKVRGQAARLAGKVKRSDLARDLQAALDDDHQTVRFHAGWALAELGAGTLATEALRNVVEGAGPDAQMALRTLVRSGDDAALRGWMGGLMKSHLTAPIAVRGIGMLGDRSALSWLIERMREPIVSAAAGAAFVELFPEARNEKGLFSTDPADAGPEFTEYFEARLVNLPIADKVVAWARNTGILGD</sequence>
<keyword evidence="2" id="KW-1185">Reference proteome</keyword>
<organism evidence="1 2">
    <name type="scientific">Mesorhizobium vachelliae</name>
    <dbReference type="NCBI Taxonomy" id="3072309"/>
    <lineage>
        <taxon>Bacteria</taxon>
        <taxon>Pseudomonadati</taxon>
        <taxon>Pseudomonadota</taxon>
        <taxon>Alphaproteobacteria</taxon>
        <taxon>Hyphomicrobiales</taxon>
        <taxon>Phyllobacteriaceae</taxon>
        <taxon>Mesorhizobium</taxon>
    </lineage>
</organism>
<dbReference type="Proteomes" id="UP001285154">
    <property type="component" value="Unassembled WGS sequence"/>
</dbReference>
<name>A0ABU5ACF0_9HYPH</name>
<comment type="caution">
    <text evidence="1">The sequence shown here is derived from an EMBL/GenBank/DDBJ whole genome shotgun (WGS) entry which is preliminary data.</text>
</comment>
<protein>
    <submittedName>
        <fullName evidence="1">HEAT repeat domain-containing protein</fullName>
    </submittedName>
</protein>
<evidence type="ECO:0000313" key="2">
    <source>
        <dbReference type="Proteomes" id="UP001285154"/>
    </source>
</evidence>
<gene>
    <name evidence="1" type="ORF">RFM42_23450</name>
</gene>
<dbReference type="RefSeq" id="WP_320251194.1">
    <property type="nucleotide sequence ID" value="NZ_JAVIIQ010000010.1"/>
</dbReference>
<accession>A0ABU5ACF0</accession>
<dbReference type="InterPro" id="IPR016024">
    <property type="entry name" value="ARM-type_fold"/>
</dbReference>
<reference evidence="1 2" key="1">
    <citation type="submission" date="2023-08" db="EMBL/GenBank/DDBJ databases">
        <title>Implementing the SeqCode for naming new Mesorhizobium species isolated from Vachellia karroo root nodules.</title>
        <authorList>
            <person name="Van Lill M."/>
        </authorList>
    </citation>
    <scope>NUCLEOTIDE SEQUENCE [LARGE SCALE GENOMIC DNA]</scope>
    <source>
        <strain evidence="1 2">VK25D</strain>
    </source>
</reference>
<dbReference type="EMBL" id="JAVIIQ010000010">
    <property type="protein sequence ID" value="MDX8533966.1"/>
    <property type="molecule type" value="Genomic_DNA"/>
</dbReference>
<dbReference type="SUPFAM" id="SSF48371">
    <property type="entry name" value="ARM repeat"/>
    <property type="match status" value="1"/>
</dbReference>
<dbReference type="Pfam" id="PF13646">
    <property type="entry name" value="HEAT_2"/>
    <property type="match status" value="1"/>
</dbReference>
<dbReference type="InterPro" id="IPR011989">
    <property type="entry name" value="ARM-like"/>
</dbReference>
<dbReference type="Gene3D" id="1.25.10.10">
    <property type="entry name" value="Leucine-rich Repeat Variant"/>
    <property type="match status" value="1"/>
</dbReference>
<evidence type="ECO:0000313" key="1">
    <source>
        <dbReference type="EMBL" id="MDX8533966.1"/>
    </source>
</evidence>
<proteinExistence type="predicted"/>